<dbReference type="OrthoDB" id="6628944at2759"/>
<dbReference type="EMBL" id="VIIS01001545">
    <property type="protein sequence ID" value="KAF0296684.1"/>
    <property type="molecule type" value="Genomic_DNA"/>
</dbReference>
<feature type="region of interest" description="Disordered" evidence="2">
    <location>
        <begin position="444"/>
        <end position="465"/>
    </location>
</feature>
<dbReference type="AlphaFoldDB" id="A0A6A4VYM9"/>
<accession>A0A6A4VYM9</accession>
<evidence type="ECO:0000313" key="4">
    <source>
        <dbReference type="Proteomes" id="UP000440578"/>
    </source>
</evidence>
<feature type="region of interest" description="Disordered" evidence="2">
    <location>
        <begin position="408"/>
        <end position="428"/>
    </location>
</feature>
<protein>
    <submittedName>
        <fullName evidence="3">Uncharacterized protein</fullName>
    </submittedName>
</protein>
<feature type="compositionally biased region" description="Low complexity" evidence="2">
    <location>
        <begin position="358"/>
        <end position="368"/>
    </location>
</feature>
<dbReference type="Proteomes" id="UP000440578">
    <property type="component" value="Unassembled WGS sequence"/>
</dbReference>
<feature type="coiled-coil region" evidence="1">
    <location>
        <begin position="45"/>
        <end position="72"/>
    </location>
</feature>
<comment type="caution">
    <text evidence="3">The sequence shown here is derived from an EMBL/GenBank/DDBJ whole genome shotgun (WGS) entry which is preliminary data.</text>
</comment>
<reference evidence="3 4" key="1">
    <citation type="submission" date="2019-07" db="EMBL/GenBank/DDBJ databases">
        <title>Draft genome assembly of a fouling barnacle, Amphibalanus amphitrite (Darwin, 1854): The first reference genome for Thecostraca.</title>
        <authorList>
            <person name="Kim W."/>
        </authorList>
    </citation>
    <scope>NUCLEOTIDE SEQUENCE [LARGE SCALE GENOMIC DNA]</scope>
    <source>
        <strain evidence="3">SNU_AA5</strain>
        <tissue evidence="3">Soma without cirri and trophi</tissue>
    </source>
</reference>
<evidence type="ECO:0000256" key="1">
    <source>
        <dbReference type="SAM" id="Coils"/>
    </source>
</evidence>
<keyword evidence="1" id="KW-0175">Coiled coil</keyword>
<feature type="region of interest" description="Disordered" evidence="2">
    <location>
        <begin position="1"/>
        <end position="23"/>
    </location>
</feature>
<feature type="compositionally biased region" description="Basic residues" evidence="2">
    <location>
        <begin position="369"/>
        <end position="378"/>
    </location>
</feature>
<proteinExistence type="predicted"/>
<feature type="compositionally biased region" description="Polar residues" evidence="2">
    <location>
        <begin position="1"/>
        <end position="12"/>
    </location>
</feature>
<feature type="region of interest" description="Disordered" evidence="2">
    <location>
        <begin position="352"/>
        <end position="384"/>
    </location>
</feature>
<evidence type="ECO:0000256" key="2">
    <source>
        <dbReference type="SAM" id="MobiDB-lite"/>
    </source>
</evidence>
<keyword evidence="4" id="KW-1185">Reference proteome</keyword>
<sequence>MPPGHSTTNPSGSRVLPATPGKIDVPNEAKLTLPDGALTKYFIELRAKQLQINDLQKNYNSLVEKVQFRNNNPDWPKDIPEQSLDAPILTLRDGQHERDPPLEKVNLLSPEVLMPQAPNDAWYAIVGLRKEILDLQVALMYSRIQVKYRELRLQEVTAEHRRYKVAVRAKQRKTDREEQQRENRIKQLERRCDLTSSNCSEWRLKTKMAEKTGIKKKRRNEMLVKGLEQIFTPMQLRVIRTGCKARWAEEDIRRAIELKKLVTRRGYAFIRNTMKIPLPSPKMMKLGASRFESLKHVYEQMVTANLLKYSTKKKPKVVKKDDHAYEVDPRAFETNQDELDVDLGITNRRALTREAPSEDPASSAPAQRKPVKRRRKRVTAQPSMPIMDTMDVEFEDMGVVGRAFNPGSTARALKRPRTAWSETRPSWESSRIWGDDQVLGEYEQTNVDRRQRPQHTWSAETDEFL</sequence>
<gene>
    <name evidence="3" type="ORF">FJT64_005912</name>
</gene>
<name>A0A6A4VYM9_AMPAM</name>
<evidence type="ECO:0000313" key="3">
    <source>
        <dbReference type="EMBL" id="KAF0296684.1"/>
    </source>
</evidence>
<organism evidence="3 4">
    <name type="scientific">Amphibalanus amphitrite</name>
    <name type="common">Striped barnacle</name>
    <name type="synonym">Balanus amphitrite</name>
    <dbReference type="NCBI Taxonomy" id="1232801"/>
    <lineage>
        <taxon>Eukaryota</taxon>
        <taxon>Metazoa</taxon>
        <taxon>Ecdysozoa</taxon>
        <taxon>Arthropoda</taxon>
        <taxon>Crustacea</taxon>
        <taxon>Multicrustacea</taxon>
        <taxon>Cirripedia</taxon>
        <taxon>Thoracica</taxon>
        <taxon>Thoracicalcarea</taxon>
        <taxon>Balanomorpha</taxon>
        <taxon>Balanoidea</taxon>
        <taxon>Balanidae</taxon>
        <taxon>Amphibalaninae</taxon>
        <taxon>Amphibalanus</taxon>
    </lineage>
</organism>